<protein>
    <recommendedName>
        <fullName evidence="3 9">Mediator of RNA polymerase II transcription subunit 16</fullName>
    </recommendedName>
    <alternativeName>
        <fullName evidence="8 9">Mediator complex subunit 16</fullName>
    </alternativeName>
</protein>
<dbReference type="PANTHER" id="PTHR13224:SF6">
    <property type="entry name" value="MEDIATOR OF RNA POLYMERASE II TRANSCRIPTION SUBUNIT 16"/>
    <property type="match status" value="1"/>
</dbReference>
<evidence type="ECO:0000313" key="14">
    <source>
        <dbReference type="Proteomes" id="UP000283841"/>
    </source>
</evidence>
<keyword evidence="4 9" id="KW-0805">Transcription regulation</keyword>
<proteinExistence type="inferred from homology"/>
<name>A0A443HPD2_BYSSP</name>
<keyword evidence="5 9" id="KW-0010">Activator</keyword>
<evidence type="ECO:0000256" key="10">
    <source>
        <dbReference type="SAM" id="MobiDB-lite"/>
    </source>
</evidence>
<evidence type="ECO:0000256" key="5">
    <source>
        <dbReference type="ARBA" id="ARBA00023159"/>
    </source>
</evidence>
<dbReference type="AlphaFoldDB" id="A0A443HPD2"/>
<dbReference type="PANTHER" id="PTHR13224">
    <property type="entry name" value="THYROID HORMONE RECEPTOR-ASSOCIATED PROTEIN-RELATED"/>
    <property type="match status" value="1"/>
</dbReference>
<comment type="similarity">
    <text evidence="2 9">Belongs to the Mediator complex subunit 16 family.</text>
</comment>
<dbReference type="InterPro" id="IPR048339">
    <property type="entry name" value="Mediator_Med16_C"/>
</dbReference>
<dbReference type="Proteomes" id="UP000283841">
    <property type="component" value="Unassembled WGS sequence"/>
</dbReference>
<gene>
    <name evidence="9" type="primary">MED16</name>
    <name evidence="13" type="ORF">C8Q69DRAFT_331809</name>
</gene>
<feature type="domain" description="Mediator complex subunit 16 C-terminal" evidence="12">
    <location>
        <begin position="812"/>
        <end position="923"/>
    </location>
</feature>
<evidence type="ECO:0000256" key="9">
    <source>
        <dbReference type="RuleBase" id="RU364149"/>
    </source>
</evidence>
<dbReference type="Pfam" id="PF20719">
    <property type="entry name" value="Med16_C"/>
    <property type="match status" value="1"/>
</dbReference>
<evidence type="ECO:0000256" key="6">
    <source>
        <dbReference type="ARBA" id="ARBA00023163"/>
    </source>
</evidence>
<dbReference type="Pfam" id="PF11635">
    <property type="entry name" value="Med16_N"/>
    <property type="match status" value="1"/>
</dbReference>
<feature type="compositionally biased region" description="Polar residues" evidence="10">
    <location>
        <begin position="861"/>
        <end position="873"/>
    </location>
</feature>
<feature type="region of interest" description="Disordered" evidence="10">
    <location>
        <begin position="860"/>
        <end position="880"/>
    </location>
</feature>
<keyword evidence="6 9" id="KW-0804">Transcription</keyword>
<comment type="caution">
    <text evidence="13">The sequence shown here is derived from an EMBL/GenBank/DDBJ whole genome shotgun (WGS) entry which is preliminary data.</text>
</comment>
<accession>A0A443HPD2</accession>
<evidence type="ECO:0000256" key="1">
    <source>
        <dbReference type="ARBA" id="ARBA00004123"/>
    </source>
</evidence>
<evidence type="ECO:0000259" key="12">
    <source>
        <dbReference type="Pfam" id="PF20719"/>
    </source>
</evidence>
<dbReference type="GO" id="GO:0045893">
    <property type="term" value="P:positive regulation of DNA-templated transcription"/>
    <property type="evidence" value="ECO:0007669"/>
    <property type="project" value="TreeGrafter"/>
</dbReference>
<evidence type="ECO:0000259" key="11">
    <source>
        <dbReference type="Pfam" id="PF11635"/>
    </source>
</evidence>
<keyword evidence="14" id="KW-1185">Reference proteome</keyword>
<evidence type="ECO:0000256" key="4">
    <source>
        <dbReference type="ARBA" id="ARBA00023015"/>
    </source>
</evidence>
<comment type="subcellular location">
    <subcellularLocation>
        <location evidence="1 9">Nucleus</location>
    </subcellularLocation>
</comment>
<dbReference type="VEuPathDB" id="FungiDB:C8Q69DRAFT_331809"/>
<dbReference type="InterPro" id="IPR021665">
    <property type="entry name" value="Mediator_Med16_N"/>
</dbReference>
<reference evidence="13 14" key="1">
    <citation type="journal article" date="2018" name="Front. Microbiol.">
        <title>Genomic and genetic insights into a cosmopolitan fungus, Paecilomyces variotii (Eurotiales).</title>
        <authorList>
            <person name="Urquhart A.S."/>
            <person name="Mondo S.J."/>
            <person name="Makela M.R."/>
            <person name="Hane J.K."/>
            <person name="Wiebenga A."/>
            <person name="He G."/>
            <person name="Mihaltcheva S."/>
            <person name="Pangilinan J."/>
            <person name="Lipzen A."/>
            <person name="Barry K."/>
            <person name="de Vries R.P."/>
            <person name="Grigoriev I.V."/>
            <person name="Idnurm A."/>
        </authorList>
    </citation>
    <scope>NUCLEOTIDE SEQUENCE [LARGE SCALE GENOMIC DNA]</scope>
    <source>
        <strain evidence="13 14">CBS 101075</strain>
    </source>
</reference>
<sequence>MPMIMEEGIDVDDLFGDPSSLELGLSSTTATKGLAQRLDEMRLVGCCQKVAWSRLGCIAYISQDGLRVNVRHLYCRPTDGKWTLSEDTPLTAVTEAHGSHPLAHLSWNETGSELAVVDSSGRVSIYAISIALNSISGQRQAVLDADDDGGQIVGMMWLNLQRIIHAFHQAAKLNGRWGYSPFRRRPIGPFHPVNKSALVCITRSAQIRLLYQNPDSRWAEVSTELKHTAHSDGLLTHAALAPIQGGIILATHSACQKISVYRVNITWNPPQWDPNQPKQASAAAPFPTPTLRFLHSKIETSSGVFDKGRSGLDHSDDLSHSANSLYCLTRLDIVPGPSESTAGSASGPWIIAVFSSPVHVSEDHHQQQHHQQQQQGASSIIVRWQLETAAQSLHPKFDEVVSKKSNAQTKPRIDLRRLEDVYSDRYIVSVDHTEYGNVLSVTYDDSSIAFYDPKTMTNFNGVDDTNTVTSMAQAGFHFPLDASGIHISFSPNACLAVVLDADWQMRFRTMEHSFGAEEGLYDDSKFSAAVAALALAFCRGCGSDTNTDDIVMMLLRQLTPDAQSVFVSEVYRALPINCNFTVEHDKLMQHPFIPRCLSVQAALGFKEYSKPRTLPAAVPWSILHLRHASVLFAYFFQYNKGAREAEPHDPDVLRMILGNTKWALGFANYILDELFDLQDEFQSVFSDQEAFAQKVKSASSLSLLILLCSMSRAFLRFICRGLRGVYAGFAAAHSLSGEARVVYAEICKVISASPVRIDVYEKFLAGVDSAVRHAYQGAGFGDAERPAPEKELLTNARIPAVLVPAVATLLRQTLPSIKPEIDRMGLYLADYSWLGIGYDRRTELYRRSREVDILKKVPLRTSPTDTADQNGDSNRGKSAIPRRRCTRCGEVSGDVTPPRSFLWFRLVAKLGILRSCLCGGMWTLEPGSASVPMLAHQQHNSARTPAATAAVLPGSA</sequence>
<dbReference type="InterPro" id="IPR036322">
    <property type="entry name" value="WD40_repeat_dom_sf"/>
</dbReference>
<organism evidence="13 14">
    <name type="scientific">Byssochlamys spectabilis</name>
    <name type="common">Paecilomyces variotii</name>
    <dbReference type="NCBI Taxonomy" id="264951"/>
    <lineage>
        <taxon>Eukaryota</taxon>
        <taxon>Fungi</taxon>
        <taxon>Dikarya</taxon>
        <taxon>Ascomycota</taxon>
        <taxon>Pezizomycotina</taxon>
        <taxon>Eurotiomycetes</taxon>
        <taxon>Eurotiomycetidae</taxon>
        <taxon>Eurotiales</taxon>
        <taxon>Thermoascaceae</taxon>
        <taxon>Paecilomyces</taxon>
    </lineage>
</organism>
<dbReference type="SUPFAM" id="SSF50978">
    <property type="entry name" value="WD40 repeat-like"/>
    <property type="match status" value="1"/>
</dbReference>
<dbReference type="InterPro" id="IPR048338">
    <property type="entry name" value="Mediator_Med16"/>
</dbReference>
<dbReference type="EMBL" id="RCNU01000009">
    <property type="protein sequence ID" value="RWQ93672.1"/>
    <property type="molecule type" value="Genomic_DNA"/>
</dbReference>
<feature type="domain" description="Mediator complex subunit Med16 N-terminal" evidence="11">
    <location>
        <begin position="141"/>
        <end position="480"/>
    </location>
</feature>
<evidence type="ECO:0000256" key="7">
    <source>
        <dbReference type="ARBA" id="ARBA00023242"/>
    </source>
</evidence>
<evidence type="ECO:0000313" key="13">
    <source>
        <dbReference type="EMBL" id="RWQ93672.1"/>
    </source>
</evidence>
<comment type="subunit">
    <text evidence="9">Component of the Mediator complex.</text>
</comment>
<evidence type="ECO:0000256" key="2">
    <source>
        <dbReference type="ARBA" id="ARBA00006543"/>
    </source>
</evidence>
<dbReference type="STRING" id="264951.A0A443HPD2"/>
<evidence type="ECO:0000256" key="8">
    <source>
        <dbReference type="ARBA" id="ARBA00032015"/>
    </source>
</evidence>
<keyword evidence="7 9" id="KW-0539">Nucleus</keyword>
<evidence type="ECO:0000256" key="3">
    <source>
        <dbReference type="ARBA" id="ARBA00019614"/>
    </source>
</evidence>
<dbReference type="GO" id="GO:0016592">
    <property type="term" value="C:mediator complex"/>
    <property type="evidence" value="ECO:0007669"/>
    <property type="project" value="InterPro"/>
</dbReference>
<comment type="function">
    <text evidence="9">Component of the Mediator complex, a coactivator involved in the regulated transcription of nearly all RNA polymerase II-dependent genes. Mediator functions as a bridge to convey information from gene-specific regulatory proteins to the basal RNA polymerase II transcription machinery. Mediator is recruited to promoters by direct interactions with regulatory proteins and serves as a scaffold for the assembly of a functional preinitiation complex with RNA polymerase II and the general transcription factors.</text>
</comment>